<evidence type="ECO:0000313" key="7">
    <source>
        <dbReference type="EMBL" id="ORE19296.1"/>
    </source>
</evidence>
<feature type="domain" description="RNA 3'-terminal phosphate cyclase insert" evidence="6">
    <location>
        <begin position="179"/>
        <end position="262"/>
    </location>
</feature>
<name>A0A1X0S4V5_RHIZD</name>
<dbReference type="InterPro" id="IPR000228">
    <property type="entry name" value="RNA3'_term_phos_cyc"/>
</dbReference>
<dbReference type="OMA" id="YTDQNKG"/>
<dbReference type="InterPro" id="IPR023797">
    <property type="entry name" value="RNA3'_phos_cyclase_dom"/>
</dbReference>
<dbReference type="PANTHER" id="PTHR11096:SF1">
    <property type="entry name" value="RNA 3'-TERMINAL PHOSPHATE CYCLASE-LIKE PROTEIN"/>
    <property type="match status" value="1"/>
</dbReference>
<dbReference type="Pfam" id="PF01137">
    <property type="entry name" value="RTC"/>
    <property type="match status" value="1"/>
</dbReference>
<dbReference type="GO" id="GO:0004521">
    <property type="term" value="F:RNA endonuclease activity"/>
    <property type="evidence" value="ECO:0007669"/>
    <property type="project" value="TreeGrafter"/>
</dbReference>
<dbReference type="VEuPathDB" id="FungiDB:BCV72DRAFT_207642"/>
<dbReference type="Proteomes" id="UP000242381">
    <property type="component" value="Unassembled WGS sequence"/>
</dbReference>
<evidence type="ECO:0000256" key="4">
    <source>
        <dbReference type="ARBA" id="ARBA00023242"/>
    </source>
</evidence>
<dbReference type="PANTHER" id="PTHR11096">
    <property type="entry name" value="RNA 3' TERMINAL PHOSPHATE CYCLASE"/>
    <property type="match status" value="1"/>
</dbReference>
<dbReference type="InterPro" id="IPR013792">
    <property type="entry name" value="RNA3'P_cycl/enolpyr_Trfase_a/b"/>
</dbReference>
<evidence type="ECO:0000313" key="8">
    <source>
        <dbReference type="Proteomes" id="UP000242381"/>
    </source>
</evidence>
<evidence type="ECO:0000256" key="3">
    <source>
        <dbReference type="ARBA" id="ARBA00022517"/>
    </source>
</evidence>
<evidence type="ECO:0000259" key="6">
    <source>
        <dbReference type="Pfam" id="PF05189"/>
    </source>
</evidence>
<dbReference type="EMBL" id="KV921313">
    <property type="protein sequence ID" value="ORE19296.1"/>
    <property type="molecule type" value="Genomic_DNA"/>
</dbReference>
<dbReference type="Pfam" id="PF05189">
    <property type="entry name" value="RTC_insert"/>
    <property type="match status" value="1"/>
</dbReference>
<dbReference type="CDD" id="cd00875">
    <property type="entry name" value="RNA_Cyclase_Class_I"/>
    <property type="match status" value="1"/>
</dbReference>
<dbReference type="InterPro" id="IPR013791">
    <property type="entry name" value="RNA3'-term_phos_cycl_insert"/>
</dbReference>
<dbReference type="InterPro" id="IPR020719">
    <property type="entry name" value="RNA3'_term_phos_cycl-like_CS"/>
</dbReference>
<evidence type="ECO:0000256" key="2">
    <source>
        <dbReference type="ARBA" id="ARBA00007089"/>
    </source>
</evidence>
<dbReference type="GO" id="GO:0005730">
    <property type="term" value="C:nucleolus"/>
    <property type="evidence" value="ECO:0007669"/>
    <property type="project" value="UniProtKB-SubCell"/>
</dbReference>
<evidence type="ECO:0000256" key="1">
    <source>
        <dbReference type="ARBA" id="ARBA00004604"/>
    </source>
</evidence>
<protein>
    <submittedName>
        <fullName evidence="7">RNA 3'-terminal phosphate cyclase</fullName>
    </submittedName>
</protein>
<comment type="subcellular location">
    <subcellularLocation>
        <location evidence="1">Nucleus</location>
        <location evidence="1">Nucleolus</location>
    </subcellularLocation>
</comment>
<keyword evidence="3" id="KW-0690">Ribosome biogenesis</keyword>
<dbReference type="GO" id="GO:0000479">
    <property type="term" value="P:endonucleolytic cleavage of tricistronic rRNA transcript (SSU-rRNA, 5.8S rRNA, LSU-rRNA)"/>
    <property type="evidence" value="ECO:0007669"/>
    <property type="project" value="TreeGrafter"/>
</dbReference>
<dbReference type="AlphaFoldDB" id="A0A1X0S4V5"/>
<feature type="domain" description="RNA 3'-terminal phosphate cyclase" evidence="5">
    <location>
        <begin position="6"/>
        <end position="284"/>
    </location>
</feature>
<organism evidence="7 8">
    <name type="scientific">Rhizopus microsporus</name>
    <dbReference type="NCBI Taxonomy" id="58291"/>
    <lineage>
        <taxon>Eukaryota</taxon>
        <taxon>Fungi</taxon>
        <taxon>Fungi incertae sedis</taxon>
        <taxon>Mucoromycota</taxon>
        <taxon>Mucoromycotina</taxon>
        <taxon>Mucoromycetes</taxon>
        <taxon>Mucorales</taxon>
        <taxon>Mucorineae</taxon>
        <taxon>Rhizopodaceae</taxon>
        <taxon>Rhizopus</taxon>
    </lineage>
</organism>
<dbReference type="PROSITE" id="PS01287">
    <property type="entry name" value="RTC"/>
    <property type="match status" value="1"/>
</dbReference>
<comment type="similarity">
    <text evidence="2">Belongs to the RNA 3'-terminal cyclase family. Type 2 subfamily.</text>
</comment>
<dbReference type="SUPFAM" id="SSF55205">
    <property type="entry name" value="EPT/RTPC-like"/>
    <property type="match status" value="1"/>
</dbReference>
<proteinExistence type="inferred from homology"/>
<sequence length="317" mass="35112">MSSILKFQGYNYLRQRLVLATLSGKPVRIEKIRSDDENPGLRDFEIKFLNLLEKVTNGSIIEISYTGTSVLYRPGAIEGGRIQHDCGTERSISYYLEPMVALAPFSKKPFVLTLEGITTDHVDPSVDIIRTVLLPQLKRFGVDQNLELKITKRGAPPLGGGEVVFSCVPIRQLKPVQFTEEGRIKRVRGIAYCTRVSPQTANRLMYIKEPKVESKVSPGYALSLVAESNTDVLLSAEKAAEPGQTPEDVGLMAAKLLLNEIRKGGCVDTTSQWLNILLMILAPEDILSFIIQPDTSNDTILMTCMGIGYVNHNKKTT</sequence>
<keyword evidence="4" id="KW-0539">Nucleus</keyword>
<dbReference type="InterPro" id="IPR016443">
    <property type="entry name" value="RNA3'_term_phos_cyc_type_2"/>
</dbReference>
<dbReference type="NCBIfam" id="TIGR03400">
    <property type="entry name" value="18S_RNA_Rcl1p"/>
    <property type="match status" value="1"/>
</dbReference>
<reference evidence="7 8" key="1">
    <citation type="journal article" date="2016" name="Proc. Natl. Acad. Sci. U.S.A.">
        <title>Lipid metabolic changes in an early divergent fungus govern the establishment of a mutualistic symbiosis with endobacteria.</title>
        <authorList>
            <person name="Lastovetsky O.A."/>
            <person name="Gaspar M.L."/>
            <person name="Mondo S.J."/>
            <person name="LaButti K.M."/>
            <person name="Sandor L."/>
            <person name="Grigoriev I.V."/>
            <person name="Henry S.A."/>
            <person name="Pawlowska T.E."/>
        </authorList>
    </citation>
    <scope>NUCLEOTIDE SEQUENCE [LARGE SCALE GENOMIC DNA]</scope>
    <source>
        <strain evidence="7 8">ATCC 11559</strain>
    </source>
</reference>
<dbReference type="Gene3D" id="3.65.10.20">
    <property type="entry name" value="RNA 3'-terminal phosphate cyclase domain"/>
    <property type="match status" value="1"/>
</dbReference>
<dbReference type="InterPro" id="IPR037136">
    <property type="entry name" value="RNA3'_phos_cyclase_dom_sf"/>
</dbReference>
<gene>
    <name evidence="7" type="ORF">BCV71DRAFT_177905</name>
</gene>
<dbReference type="Gene3D" id="3.30.360.20">
    <property type="entry name" value="RNA 3'-terminal phosphate cyclase, insert domain"/>
    <property type="match status" value="1"/>
</dbReference>
<accession>A0A1X0S4V5</accession>
<evidence type="ECO:0000259" key="5">
    <source>
        <dbReference type="Pfam" id="PF01137"/>
    </source>
</evidence>
<dbReference type="InterPro" id="IPR036553">
    <property type="entry name" value="RPTC_insert"/>
</dbReference>